<proteinExistence type="predicted"/>
<dbReference type="Pfam" id="PF00486">
    <property type="entry name" value="Trans_reg_C"/>
    <property type="match status" value="1"/>
</dbReference>
<feature type="DNA-binding region" description="OmpR/PhoB-type" evidence="5">
    <location>
        <begin position="130"/>
        <end position="229"/>
    </location>
</feature>
<evidence type="ECO:0000256" key="5">
    <source>
        <dbReference type="PROSITE-ProRule" id="PRU01091"/>
    </source>
</evidence>
<dbReference type="InterPro" id="IPR001789">
    <property type="entry name" value="Sig_transdc_resp-reg_receiver"/>
</dbReference>
<dbReference type="Gene3D" id="3.40.50.2300">
    <property type="match status" value="1"/>
</dbReference>
<evidence type="ECO:0000259" key="6">
    <source>
        <dbReference type="PROSITE" id="PS50110"/>
    </source>
</evidence>
<dbReference type="Pfam" id="PF00072">
    <property type="entry name" value="Response_reg"/>
    <property type="match status" value="1"/>
</dbReference>
<gene>
    <name evidence="8" type="ORF">GCM10023151_14370</name>
</gene>
<dbReference type="SMART" id="SM00862">
    <property type="entry name" value="Trans_reg_C"/>
    <property type="match status" value="1"/>
</dbReference>
<name>A0ABP8IKY2_9GAMM</name>
<dbReference type="PANTHER" id="PTHR48111">
    <property type="entry name" value="REGULATOR OF RPOS"/>
    <property type="match status" value="1"/>
</dbReference>
<dbReference type="PROSITE" id="PS51755">
    <property type="entry name" value="OMPR_PHOB"/>
    <property type="match status" value="1"/>
</dbReference>
<dbReference type="InterPro" id="IPR039420">
    <property type="entry name" value="WalR-like"/>
</dbReference>
<keyword evidence="3 5" id="KW-0238">DNA-binding</keyword>
<dbReference type="Proteomes" id="UP001501011">
    <property type="component" value="Unassembled WGS sequence"/>
</dbReference>
<evidence type="ECO:0000256" key="4">
    <source>
        <dbReference type="PROSITE-ProRule" id="PRU00169"/>
    </source>
</evidence>
<organism evidence="8 9">
    <name type="scientific">Kangiella marina</name>
    <dbReference type="NCBI Taxonomy" id="1079178"/>
    <lineage>
        <taxon>Bacteria</taxon>
        <taxon>Pseudomonadati</taxon>
        <taxon>Pseudomonadota</taxon>
        <taxon>Gammaproteobacteria</taxon>
        <taxon>Kangiellales</taxon>
        <taxon>Kangiellaceae</taxon>
        <taxon>Kangiella</taxon>
    </lineage>
</organism>
<evidence type="ECO:0000256" key="3">
    <source>
        <dbReference type="ARBA" id="ARBA00023125"/>
    </source>
</evidence>
<sequence length="238" mass="27318">MSQDLKLLYLEDDQTQADALLAILQDSGYQCTHCQNAESFLEILKVEDFDLLILDWELPDMSGIEALERVRSFMDWRGPVLFVTNRDAEQDIVAALEKGADDYMVKPFRRSELLARLNALVRRAGLLDDVDQVEVGPFTVDQQHRRILVNDEAVTLTTKEYELALILFKNVGRLFSRKYLLKHIWGIETEISTRTVDAHVSSLRRKLNIRAESGYRIKTVYQHGYRLEELMDAGAAAV</sequence>
<dbReference type="RefSeq" id="WP_345292529.1">
    <property type="nucleotide sequence ID" value="NZ_BAABFV010000001.1"/>
</dbReference>
<evidence type="ECO:0000256" key="1">
    <source>
        <dbReference type="ARBA" id="ARBA00022553"/>
    </source>
</evidence>
<dbReference type="InterPro" id="IPR001867">
    <property type="entry name" value="OmpR/PhoB-type_DNA-bd"/>
</dbReference>
<dbReference type="CDD" id="cd00383">
    <property type="entry name" value="trans_reg_C"/>
    <property type="match status" value="1"/>
</dbReference>
<keyword evidence="9" id="KW-1185">Reference proteome</keyword>
<dbReference type="PROSITE" id="PS50110">
    <property type="entry name" value="RESPONSE_REGULATORY"/>
    <property type="match status" value="1"/>
</dbReference>
<dbReference type="SMART" id="SM00448">
    <property type="entry name" value="REC"/>
    <property type="match status" value="1"/>
</dbReference>
<dbReference type="InterPro" id="IPR036388">
    <property type="entry name" value="WH-like_DNA-bd_sf"/>
</dbReference>
<keyword evidence="2" id="KW-0902">Two-component regulatory system</keyword>
<dbReference type="InterPro" id="IPR011006">
    <property type="entry name" value="CheY-like_superfamily"/>
</dbReference>
<accession>A0ABP8IKY2</accession>
<feature type="domain" description="OmpR/PhoB-type" evidence="7">
    <location>
        <begin position="130"/>
        <end position="229"/>
    </location>
</feature>
<feature type="domain" description="Response regulatory" evidence="6">
    <location>
        <begin position="6"/>
        <end position="121"/>
    </location>
</feature>
<feature type="modified residue" description="4-aspartylphosphate" evidence="4">
    <location>
        <position position="55"/>
    </location>
</feature>
<dbReference type="EMBL" id="BAABFV010000001">
    <property type="protein sequence ID" value="GAA4361286.1"/>
    <property type="molecule type" value="Genomic_DNA"/>
</dbReference>
<evidence type="ECO:0000259" key="7">
    <source>
        <dbReference type="PROSITE" id="PS51755"/>
    </source>
</evidence>
<protein>
    <submittedName>
        <fullName evidence="8">Response regulator transcription factor</fullName>
    </submittedName>
</protein>
<keyword evidence="1 4" id="KW-0597">Phosphoprotein</keyword>
<evidence type="ECO:0000256" key="2">
    <source>
        <dbReference type="ARBA" id="ARBA00023012"/>
    </source>
</evidence>
<dbReference type="SUPFAM" id="SSF52172">
    <property type="entry name" value="CheY-like"/>
    <property type="match status" value="1"/>
</dbReference>
<dbReference type="Gene3D" id="1.10.10.10">
    <property type="entry name" value="Winged helix-like DNA-binding domain superfamily/Winged helix DNA-binding domain"/>
    <property type="match status" value="1"/>
</dbReference>
<dbReference type="Gene3D" id="6.10.250.690">
    <property type="match status" value="1"/>
</dbReference>
<comment type="caution">
    <text evidence="8">The sequence shown here is derived from an EMBL/GenBank/DDBJ whole genome shotgun (WGS) entry which is preliminary data.</text>
</comment>
<dbReference type="PANTHER" id="PTHR48111:SF40">
    <property type="entry name" value="PHOSPHATE REGULON TRANSCRIPTIONAL REGULATORY PROTEIN PHOB"/>
    <property type="match status" value="1"/>
</dbReference>
<evidence type="ECO:0000313" key="9">
    <source>
        <dbReference type="Proteomes" id="UP001501011"/>
    </source>
</evidence>
<evidence type="ECO:0000313" key="8">
    <source>
        <dbReference type="EMBL" id="GAA4361286.1"/>
    </source>
</evidence>
<reference evidence="9" key="1">
    <citation type="journal article" date="2019" name="Int. J. Syst. Evol. Microbiol.">
        <title>The Global Catalogue of Microorganisms (GCM) 10K type strain sequencing project: providing services to taxonomists for standard genome sequencing and annotation.</title>
        <authorList>
            <consortium name="The Broad Institute Genomics Platform"/>
            <consortium name="The Broad Institute Genome Sequencing Center for Infectious Disease"/>
            <person name="Wu L."/>
            <person name="Ma J."/>
        </authorList>
    </citation>
    <scope>NUCLEOTIDE SEQUENCE [LARGE SCALE GENOMIC DNA]</scope>
    <source>
        <strain evidence="9">JCM 17728</strain>
    </source>
</reference>